<dbReference type="AlphaFoldDB" id="S9NYR5"/>
<comment type="caution">
    <text evidence="1">The sequence shown here is derived from an EMBL/GenBank/DDBJ whole genome shotgun (WGS) entry which is preliminary data.</text>
</comment>
<reference evidence="1" key="1">
    <citation type="submission" date="2013-05" db="EMBL/GenBank/DDBJ databases">
        <title>Genome assembly of Cystobacter fuscus DSM 2262.</title>
        <authorList>
            <person name="Sharma G."/>
            <person name="Khatri I."/>
            <person name="Kaur C."/>
            <person name="Mayilraj S."/>
            <person name="Subramanian S."/>
        </authorList>
    </citation>
    <scope>NUCLEOTIDE SEQUENCE [LARGE SCALE GENOMIC DNA]</scope>
    <source>
        <strain evidence="1">DSM 2262</strain>
    </source>
</reference>
<evidence type="ECO:0000313" key="1">
    <source>
        <dbReference type="EMBL" id="EPX55132.1"/>
    </source>
</evidence>
<dbReference type="EMBL" id="ANAH02000074">
    <property type="protein sequence ID" value="EPX55132.1"/>
    <property type="molecule type" value="Genomic_DNA"/>
</dbReference>
<dbReference type="Proteomes" id="UP000011682">
    <property type="component" value="Unassembled WGS sequence"/>
</dbReference>
<gene>
    <name evidence="1" type="ORF">D187_009638</name>
</gene>
<name>S9NYR5_CYSF2</name>
<evidence type="ECO:0000313" key="2">
    <source>
        <dbReference type="Proteomes" id="UP000011682"/>
    </source>
</evidence>
<keyword evidence="2" id="KW-1185">Reference proteome</keyword>
<organism evidence="1 2">
    <name type="scientific">Cystobacter fuscus (strain ATCC 25194 / DSM 2262 / NBRC 100088 / M29)</name>
    <dbReference type="NCBI Taxonomy" id="1242864"/>
    <lineage>
        <taxon>Bacteria</taxon>
        <taxon>Pseudomonadati</taxon>
        <taxon>Myxococcota</taxon>
        <taxon>Myxococcia</taxon>
        <taxon>Myxococcales</taxon>
        <taxon>Cystobacterineae</taxon>
        <taxon>Archangiaceae</taxon>
        <taxon>Cystobacter</taxon>
    </lineage>
</organism>
<protein>
    <submittedName>
        <fullName evidence="1">Uncharacterized protein</fullName>
    </submittedName>
</protein>
<accession>S9NYR5</accession>
<proteinExistence type="predicted"/>
<sequence>MSTNLDEECDMKMDALLYLQAAKSTGRFPDDDTQRGLGVSIEPQGFSPEELGSSVEFRGFEVINPLRGPHLLRARLSSGVELAFCCGKLKARCQEQPCTCSSDCNGE</sequence>